<dbReference type="OrthoDB" id="2112914at2"/>
<dbReference type="InterPro" id="IPR004155">
    <property type="entry name" value="PBS_lyase_HEAT"/>
</dbReference>
<keyword evidence="1" id="KW-0472">Membrane</keyword>
<proteinExistence type="predicted"/>
<dbReference type="Pfam" id="PF13646">
    <property type="entry name" value="HEAT_2"/>
    <property type="match status" value="1"/>
</dbReference>
<dbReference type="SMART" id="SM00567">
    <property type="entry name" value="EZ_HEAT"/>
    <property type="match status" value="2"/>
</dbReference>
<dbReference type="STRING" id="1121298.SAMN05444401_2306"/>
<evidence type="ECO:0000256" key="1">
    <source>
        <dbReference type="SAM" id="Phobius"/>
    </source>
</evidence>
<dbReference type="PANTHER" id="PTHR12697">
    <property type="entry name" value="PBS LYASE HEAT-LIKE PROTEIN"/>
    <property type="match status" value="1"/>
</dbReference>
<organism evidence="2 3">
    <name type="scientific">Clostridium amylolyticum</name>
    <dbReference type="NCBI Taxonomy" id="1121298"/>
    <lineage>
        <taxon>Bacteria</taxon>
        <taxon>Bacillati</taxon>
        <taxon>Bacillota</taxon>
        <taxon>Clostridia</taxon>
        <taxon>Eubacteriales</taxon>
        <taxon>Clostridiaceae</taxon>
        <taxon>Clostridium</taxon>
    </lineage>
</organism>
<accession>A0A1M6GZD7</accession>
<reference evidence="2 3" key="1">
    <citation type="submission" date="2016-11" db="EMBL/GenBank/DDBJ databases">
        <authorList>
            <person name="Jaros S."/>
            <person name="Januszkiewicz K."/>
            <person name="Wedrychowicz H."/>
        </authorList>
    </citation>
    <scope>NUCLEOTIDE SEQUENCE [LARGE SCALE GENOMIC DNA]</scope>
    <source>
        <strain evidence="2 3">DSM 21864</strain>
    </source>
</reference>
<protein>
    <submittedName>
        <fullName evidence="2">HEAT repeat</fullName>
    </submittedName>
</protein>
<dbReference type="AlphaFoldDB" id="A0A1M6GZD7"/>
<keyword evidence="1" id="KW-1133">Transmembrane helix</keyword>
<keyword evidence="3" id="KW-1185">Reference proteome</keyword>
<gene>
    <name evidence="2" type="ORF">SAMN05444401_2306</name>
</gene>
<dbReference type="RefSeq" id="WP_073006628.1">
    <property type="nucleotide sequence ID" value="NZ_FQZO01000003.1"/>
</dbReference>
<dbReference type="PANTHER" id="PTHR12697:SF5">
    <property type="entry name" value="DEOXYHYPUSINE HYDROXYLASE"/>
    <property type="match status" value="1"/>
</dbReference>
<dbReference type="Gene3D" id="1.25.10.10">
    <property type="entry name" value="Leucine-rich Repeat Variant"/>
    <property type="match status" value="2"/>
</dbReference>
<feature type="transmembrane region" description="Helical" evidence="1">
    <location>
        <begin position="6"/>
        <end position="25"/>
    </location>
</feature>
<dbReference type="SUPFAM" id="SSF48371">
    <property type="entry name" value="ARM repeat"/>
    <property type="match status" value="1"/>
</dbReference>
<evidence type="ECO:0000313" key="2">
    <source>
        <dbReference type="EMBL" id="SHJ15286.1"/>
    </source>
</evidence>
<dbReference type="InterPro" id="IPR016024">
    <property type="entry name" value="ARM-type_fold"/>
</dbReference>
<dbReference type="Proteomes" id="UP000184080">
    <property type="component" value="Unassembled WGS sequence"/>
</dbReference>
<sequence>MEKYIYYSIVFFSIIIIFLYIYIIFQKLIENRREKKKALYSNEVVPLIESIINKIIDGKIITKEEINELEEIFRKEENREIVMEASIYYFENFTGGFITEIIKLFEVVGIIDFEIKKLKSKNLYRKALACKRLGEFRSNKAIPYLLEELNVRYADVSYNVFLALAKIGNEEAFIKAFSESDNIMLSERSLIEIVDSFEGDKINIYKTMINSNNSYVASIFIKSAGNFKDYSLAEEISSFLQDDNKEKRIAAIKSIGQIGDTRYIDKITSLLKDKDWEVRAVAARALGMFGEKDVVNFLITALSDPQWFVRYNAANSILDVDNSFYYLIDIFQGEDKFAKDIMLSSIENRGKMELINSFKYSELPEREKVYQLIHAYITEKNEDELL</sequence>
<dbReference type="GO" id="GO:0016491">
    <property type="term" value="F:oxidoreductase activity"/>
    <property type="evidence" value="ECO:0007669"/>
    <property type="project" value="TreeGrafter"/>
</dbReference>
<keyword evidence="1" id="KW-0812">Transmembrane</keyword>
<name>A0A1M6GZD7_9CLOT</name>
<dbReference type="EMBL" id="FQZO01000003">
    <property type="protein sequence ID" value="SHJ15286.1"/>
    <property type="molecule type" value="Genomic_DNA"/>
</dbReference>
<dbReference type="InterPro" id="IPR011989">
    <property type="entry name" value="ARM-like"/>
</dbReference>
<evidence type="ECO:0000313" key="3">
    <source>
        <dbReference type="Proteomes" id="UP000184080"/>
    </source>
</evidence>